<dbReference type="eggNOG" id="ENOG5030T51">
    <property type="taxonomic scope" value="Bacteria"/>
</dbReference>
<proteinExistence type="predicted"/>
<dbReference type="STRING" id="378806.STAUR_5764"/>
<dbReference type="EMBL" id="AAMD01000132">
    <property type="protein sequence ID" value="EAU64063.1"/>
    <property type="molecule type" value="Genomic_DNA"/>
</dbReference>
<dbReference type="AlphaFoldDB" id="Q08U92"/>
<evidence type="ECO:0000313" key="5">
    <source>
        <dbReference type="Proteomes" id="UP000032702"/>
    </source>
</evidence>
<gene>
    <name evidence="2" type="ordered locus">STAUR_5764</name>
    <name evidence="3" type="ORF">STIAU_5234</name>
</gene>
<dbReference type="KEGG" id="sur:STAUR_5764"/>
<feature type="region of interest" description="Disordered" evidence="1">
    <location>
        <begin position="36"/>
        <end position="57"/>
    </location>
</feature>
<organism evidence="3 5">
    <name type="scientific">Stigmatella aurantiaca (strain DW4/3-1)</name>
    <dbReference type="NCBI Taxonomy" id="378806"/>
    <lineage>
        <taxon>Bacteria</taxon>
        <taxon>Pseudomonadati</taxon>
        <taxon>Myxococcota</taxon>
        <taxon>Myxococcia</taxon>
        <taxon>Myxococcales</taxon>
        <taxon>Cystobacterineae</taxon>
        <taxon>Archangiaceae</taxon>
        <taxon>Stigmatella</taxon>
    </lineage>
</organism>
<dbReference type="EMBL" id="CP002271">
    <property type="protein sequence ID" value="ADO73526.1"/>
    <property type="molecule type" value="Genomic_DNA"/>
</dbReference>
<reference evidence="3 5" key="1">
    <citation type="submission" date="2006-04" db="EMBL/GenBank/DDBJ databases">
        <authorList>
            <person name="Nierman W.C."/>
        </authorList>
    </citation>
    <scope>NUCLEOTIDE SEQUENCE [LARGE SCALE GENOMIC DNA]</scope>
    <source>
        <strain evidence="3 5">DW4/3-1</strain>
    </source>
</reference>
<evidence type="ECO:0000256" key="1">
    <source>
        <dbReference type="SAM" id="MobiDB-lite"/>
    </source>
</evidence>
<name>Q08U92_STIAD</name>
<accession>Q08U92</accession>
<keyword evidence="4" id="KW-1185">Reference proteome</keyword>
<sequence>MAPSKRQWFGILVAVTASVSVLGAALFRQAGSLETDARPAGMPQASAQGAKNGPALQDTPLRAEERTTGIPAPALARLGEKAAGLAQQRLEAIPSPAVHGDVGGFPRHAVEQVLGSYREMQAVRGLYNQRVERERLKAQILKSPQGVDIASKALTDLAFTREAFGELQAEARYYSIDVLKTAASQGNDEPLVRATNSLVQQLSGLSADAEDFKKGRGEDLYDLVCAYFDVVGEDFLASADAQVIQRLGYAPGLPPHLKKVYDDALFFRLNIRFGRARAVAITTSLLGG</sequence>
<dbReference type="OrthoDB" id="5506751at2"/>
<reference evidence="2 4" key="2">
    <citation type="journal article" date="2011" name="Mol. Biol. Evol.">
        <title>Comparative genomic analysis of fruiting body formation in Myxococcales.</title>
        <authorList>
            <person name="Huntley S."/>
            <person name="Hamann N."/>
            <person name="Wegener-Feldbrugge S."/>
            <person name="Treuner-Lange A."/>
            <person name="Kube M."/>
            <person name="Reinhardt R."/>
            <person name="Klages S."/>
            <person name="Muller R."/>
            <person name="Ronning C.M."/>
            <person name="Nierman W.C."/>
            <person name="Sogaard-Andersen L."/>
        </authorList>
    </citation>
    <scope>NUCLEOTIDE SEQUENCE [LARGE SCALE GENOMIC DNA]</scope>
    <source>
        <strain evidence="2 4">DW4/3-1</strain>
    </source>
</reference>
<dbReference type="HOGENOM" id="CLU_966146_0_0_7"/>
<dbReference type="Proteomes" id="UP000001351">
    <property type="component" value="Chromosome"/>
</dbReference>
<dbReference type="Proteomes" id="UP000032702">
    <property type="component" value="Unassembled WGS sequence"/>
</dbReference>
<evidence type="ECO:0000313" key="4">
    <source>
        <dbReference type="Proteomes" id="UP000001351"/>
    </source>
</evidence>
<evidence type="ECO:0000313" key="3">
    <source>
        <dbReference type="EMBL" id="EAU64063.1"/>
    </source>
</evidence>
<evidence type="ECO:0000313" key="2">
    <source>
        <dbReference type="EMBL" id="ADO73526.1"/>
    </source>
</evidence>
<protein>
    <submittedName>
        <fullName evidence="3">Uncharacterized protein</fullName>
    </submittedName>
</protein>